<evidence type="ECO:0000256" key="2">
    <source>
        <dbReference type="SAM" id="Phobius"/>
    </source>
</evidence>
<reference evidence="3 4" key="1">
    <citation type="journal article" date="2015" name="Genome Biol. Evol.">
        <title>Phylogenomic analyses indicate that early fungi evolved digesting cell walls of algal ancestors of land plants.</title>
        <authorList>
            <person name="Chang Y."/>
            <person name="Wang S."/>
            <person name="Sekimoto S."/>
            <person name="Aerts A.L."/>
            <person name="Choi C."/>
            <person name="Clum A."/>
            <person name="LaButti K.M."/>
            <person name="Lindquist E.A."/>
            <person name="Yee Ngan C."/>
            <person name="Ohm R.A."/>
            <person name="Salamov A.A."/>
            <person name="Grigoriev I.V."/>
            <person name="Spatafora J.W."/>
            <person name="Berbee M.L."/>
        </authorList>
    </citation>
    <scope>NUCLEOTIDE SEQUENCE [LARGE SCALE GENOMIC DNA]</scope>
    <source>
        <strain evidence="3 4">JEL478</strain>
    </source>
</reference>
<feature type="compositionally biased region" description="Polar residues" evidence="1">
    <location>
        <begin position="91"/>
        <end position="107"/>
    </location>
</feature>
<evidence type="ECO:0000313" key="3">
    <source>
        <dbReference type="EMBL" id="KXS18098.1"/>
    </source>
</evidence>
<keyword evidence="2" id="KW-0472">Membrane</keyword>
<dbReference type="AlphaFoldDB" id="A0A139AN05"/>
<feature type="transmembrane region" description="Helical" evidence="2">
    <location>
        <begin position="129"/>
        <end position="149"/>
    </location>
</feature>
<evidence type="ECO:0000256" key="1">
    <source>
        <dbReference type="SAM" id="MobiDB-lite"/>
    </source>
</evidence>
<name>A0A139AN05_GONPJ</name>
<organism evidence="3 4">
    <name type="scientific">Gonapodya prolifera (strain JEL478)</name>
    <name type="common">Monoblepharis prolifera</name>
    <dbReference type="NCBI Taxonomy" id="1344416"/>
    <lineage>
        <taxon>Eukaryota</taxon>
        <taxon>Fungi</taxon>
        <taxon>Fungi incertae sedis</taxon>
        <taxon>Chytridiomycota</taxon>
        <taxon>Chytridiomycota incertae sedis</taxon>
        <taxon>Monoblepharidomycetes</taxon>
        <taxon>Monoblepharidales</taxon>
        <taxon>Gonapodyaceae</taxon>
        <taxon>Gonapodya</taxon>
    </lineage>
</organism>
<protein>
    <submittedName>
        <fullName evidence="3">Uncharacterized protein</fullName>
    </submittedName>
</protein>
<keyword evidence="2" id="KW-1133">Transmembrane helix</keyword>
<accession>A0A139AN05</accession>
<feature type="region of interest" description="Disordered" evidence="1">
    <location>
        <begin position="91"/>
        <end position="126"/>
    </location>
</feature>
<keyword evidence="2" id="KW-0812">Transmembrane</keyword>
<dbReference type="Proteomes" id="UP000070544">
    <property type="component" value="Unassembled WGS sequence"/>
</dbReference>
<feature type="compositionally biased region" description="Polar residues" evidence="1">
    <location>
        <begin position="114"/>
        <end position="126"/>
    </location>
</feature>
<evidence type="ECO:0000313" key="4">
    <source>
        <dbReference type="Proteomes" id="UP000070544"/>
    </source>
</evidence>
<dbReference type="EMBL" id="KQ965743">
    <property type="protein sequence ID" value="KXS18098.1"/>
    <property type="molecule type" value="Genomic_DNA"/>
</dbReference>
<proteinExistence type="predicted"/>
<gene>
    <name evidence="3" type="ORF">M427DRAFT_222035</name>
</gene>
<keyword evidence="4" id="KW-1185">Reference proteome</keyword>
<sequence length="150" mass="16043">MAHTTGNAVPLRGFYNPSTGAYNVTFRRRYLTGDTSSDNDLLPGLFNYLLAYCSQGTTLGITPSVNLPIHNFHEVITATLIDYTPSVAPTSAAPSGTVTTRTPTSLPNVGMNEGASTPQRTNSSTTRSLSYPLLTCVSSLCISMLVYLIM</sequence>